<evidence type="ECO:0000313" key="3">
    <source>
        <dbReference type="Proteomes" id="UP000028349"/>
    </source>
</evidence>
<dbReference type="RefSeq" id="WP_034717919.1">
    <property type="nucleotide sequence ID" value="NZ_FOIX01000001.1"/>
</dbReference>
<sequence length="373" mass="43724">MLSDVKNLFSLSFKITGLKEEQGFLTVLADYQPNFVSENLSEYLCDKYLTSNLNSLQNLLITISKFGFQSYVNWKLSFPNKPNVQIFINNSINNNLALYENEIELCLLKILIFLKENFSPISENKQKILLPFYTETALNKRFVYLNHEFKVRWYESYSKRLEKILVLKYLLYSCIGHIEIDLEHEYSSGNSHSILTNHIAIQNNRILQVLKGLRNDGTLTYHTFLIHLIQKFSISNAEFETVKALDIEKQYTKNYAENLVSFREVDCERVINVLSPYFTQKEQTVLKEIINSKSVNFESKLVFQQKSIVLTYFLKMLYEENILVANSKQSLSTWIMKNFQYLLNGRPIDFKENTIQRTLNRDSKAPKLILSIN</sequence>
<dbReference type="STRING" id="266748.HY04_05380"/>
<reference evidence="2 4" key="2">
    <citation type="submission" date="2018-12" db="EMBL/GenBank/DDBJ databases">
        <authorList>
            <consortium name="Pathogen Informatics"/>
        </authorList>
    </citation>
    <scope>NUCLEOTIDE SEQUENCE [LARGE SCALE GENOMIC DNA]</scope>
    <source>
        <strain evidence="2 4">NCTC13489</strain>
    </source>
</reference>
<accession>A0A3S4UZ60</accession>
<gene>
    <name evidence="1" type="ORF">HY04_05380</name>
    <name evidence="2" type="ORF">NCTC13489_02090</name>
</gene>
<dbReference type="KEGG" id="cant:NCTC13489_02090"/>
<name>A0A3S4UZ60_9FLAO</name>
<organism evidence="2 4">
    <name type="scientific">Kaistella antarctica</name>
    <dbReference type="NCBI Taxonomy" id="266748"/>
    <lineage>
        <taxon>Bacteria</taxon>
        <taxon>Pseudomonadati</taxon>
        <taxon>Bacteroidota</taxon>
        <taxon>Flavobacteriia</taxon>
        <taxon>Flavobacteriales</taxon>
        <taxon>Weeksellaceae</taxon>
        <taxon>Chryseobacterium group</taxon>
        <taxon>Kaistella</taxon>
    </lineage>
</organism>
<dbReference type="Proteomes" id="UP000270036">
    <property type="component" value="Chromosome"/>
</dbReference>
<keyword evidence="3" id="KW-1185">Reference proteome</keyword>
<dbReference type="AlphaFoldDB" id="A0A3S4UZ60"/>
<proteinExistence type="predicted"/>
<protein>
    <submittedName>
        <fullName evidence="2">Uncharacterized protein</fullName>
    </submittedName>
</protein>
<reference evidence="1 3" key="1">
    <citation type="submission" date="2014-07" db="EMBL/GenBank/DDBJ databases">
        <authorList>
            <person name="Pisani N.G."/>
            <person name="Newman J.D."/>
        </authorList>
    </citation>
    <scope>NUCLEOTIDE SEQUENCE [LARGE SCALE GENOMIC DNA]</scope>
    <source>
        <strain evidence="1 3">LMG 24720</strain>
    </source>
</reference>
<evidence type="ECO:0000313" key="2">
    <source>
        <dbReference type="EMBL" id="VEI00392.1"/>
    </source>
</evidence>
<dbReference type="EMBL" id="LR134441">
    <property type="protein sequence ID" value="VEI00392.1"/>
    <property type="molecule type" value="Genomic_DNA"/>
</dbReference>
<dbReference type="Proteomes" id="UP000028349">
    <property type="component" value="Unassembled WGS sequence"/>
</dbReference>
<dbReference type="EMBL" id="JPEP01000002">
    <property type="protein sequence ID" value="KEY17961.1"/>
    <property type="molecule type" value="Genomic_DNA"/>
</dbReference>
<evidence type="ECO:0000313" key="4">
    <source>
        <dbReference type="Proteomes" id="UP000270036"/>
    </source>
</evidence>
<evidence type="ECO:0000313" key="1">
    <source>
        <dbReference type="EMBL" id="KEY17961.1"/>
    </source>
</evidence>